<dbReference type="Proteomes" id="UP000232722">
    <property type="component" value="Unassembled WGS sequence"/>
</dbReference>
<dbReference type="AlphaFoldDB" id="A0A2N0NF08"/>
<evidence type="ECO:0000313" key="2">
    <source>
        <dbReference type="Proteomes" id="UP000232722"/>
    </source>
</evidence>
<dbReference type="EMBL" id="LLXJ01008794">
    <property type="protein sequence ID" value="PKB93163.1"/>
    <property type="molecule type" value="Genomic_DNA"/>
</dbReference>
<gene>
    <name evidence="1" type="ORF">RhiirA5_442148</name>
</gene>
<sequence length="84" mass="9670">MLVGKEVYQPLSITIEKCIYCGWLINNEYTNDMFILDTINLSWRIGSSLNAPVPMVNYGATLLPYKNIKTSFIKNVSWIHMQVL</sequence>
<protein>
    <submittedName>
        <fullName evidence="1">Uncharacterized protein</fullName>
    </submittedName>
</protein>
<name>A0A2N0NF08_9GLOM</name>
<proteinExistence type="predicted"/>
<comment type="caution">
    <text evidence="1">The sequence shown here is derived from an EMBL/GenBank/DDBJ whole genome shotgun (WGS) entry which is preliminary data.</text>
</comment>
<accession>A0A2N0NF08</accession>
<evidence type="ECO:0000313" key="1">
    <source>
        <dbReference type="EMBL" id="PKB93163.1"/>
    </source>
</evidence>
<organism evidence="1 2">
    <name type="scientific">Rhizophagus irregularis</name>
    <dbReference type="NCBI Taxonomy" id="588596"/>
    <lineage>
        <taxon>Eukaryota</taxon>
        <taxon>Fungi</taxon>
        <taxon>Fungi incertae sedis</taxon>
        <taxon>Mucoromycota</taxon>
        <taxon>Glomeromycotina</taxon>
        <taxon>Glomeromycetes</taxon>
        <taxon>Glomerales</taxon>
        <taxon>Glomeraceae</taxon>
        <taxon>Rhizophagus</taxon>
    </lineage>
</organism>
<reference evidence="1 2" key="1">
    <citation type="submission" date="2016-04" db="EMBL/GenBank/DDBJ databases">
        <title>Genome analyses suggest a sexual origin of heterokaryosis in a supposedly ancient asexual fungus.</title>
        <authorList>
            <person name="Ropars J."/>
            <person name="Sedzielewska K."/>
            <person name="Noel J."/>
            <person name="Charron P."/>
            <person name="Farinelli L."/>
            <person name="Marton T."/>
            <person name="Kruger M."/>
            <person name="Pelin A."/>
            <person name="Brachmann A."/>
            <person name="Corradi N."/>
        </authorList>
    </citation>
    <scope>NUCLEOTIDE SEQUENCE [LARGE SCALE GENOMIC DNA]</scope>
    <source>
        <strain evidence="1 2">A5</strain>
    </source>
</reference>
<reference evidence="1 2" key="2">
    <citation type="submission" date="2017-09" db="EMBL/GenBank/DDBJ databases">
        <title>Extensive intraspecific genome diversity in a model arbuscular mycorrhizal fungus.</title>
        <authorList>
            <person name="Chen E.C."/>
            <person name="Morin E."/>
            <person name="Beaudet D."/>
            <person name="Noel J."/>
            <person name="Ndikumana S."/>
            <person name="Charron P."/>
            <person name="St-Onge C."/>
            <person name="Giorgi J."/>
            <person name="Grigoriev I.V."/>
            <person name="Roux C."/>
            <person name="Martin F.M."/>
            <person name="Corradi N."/>
        </authorList>
    </citation>
    <scope>NUCLEOTIDE SEQUENCE [LARGE SCALE GENOMIC DNA]</scope>
    <source>
        <strain evidence="1 2">A5</strain>
    </source>
</reference>